<dbReference type="GO" id="GO:0005681">
    <property type="term" value="C:spliceosomal complex"/>
    <property type="evidence" value="ECO:0007669"/>
    <property type="project" value="TreeGrafter"/>
</dbReference>
<dbReference type="Gene3D" id="1.25.10.10">
    <property type="entry name" value="Leucine-rich Repeat Variant"/>
    <property type="match status" value="1"/>
</dbReference>
<evidence type="ECO:0000256" key="4">
    <source>
        <dbReference type="ARBA" id="ARBA00023054"/>
    </source>
</evidence>
<dbReference type="SUPFAM" id="SSF48371">
    <property type="entry name" value="ARM repeat"/>
    <property type="match status" value="1"/>
</dbReference>
<dbReference type="InterPro" id="IPR011989">
    <property type="entry name" value="ARM-like"/>
</dbReference>
<accession>A0A3B0N1B7</accession>
<dbReference type="InterPro" id="IPR016024">
    <property type="entry name" value="ARM-type_fold"/>
</dbReference>
<organism evidence="7">
    <name type="scientific">Theileria annulata</name>
    <dbReference type="NCBI Taxonomy" id="5874"/>
    <lineage>
        <taxon>Eukaryota</taxon>
        <taxon>Sar</taxon>
        <taxon>Alveolata</taxon>
        <taxon>Apicomplexa</taxon>
        <taxon>Aconoidasida</taxon>
        <taxon>Piroplasmida</taxon>
        <taxon>Theileriidae</taxon>
        <taxon>Theileria</taxon>
    </lineage>
</organism>
<sequence length="496" mass="57925">MDNLEKESISQLNIKKNINLLLKRYQNNQNDRINYPENPEKWIKSEVDLEEQIRFFSDLSTIPSLYIQFLTLNGFKLLSDILSHQNIDIVIVCINVLSEILDPEIIYTLETSNEFINHLESLSIDKLVVNSLITIQEEDEVDYNGVKSCFELLENLMELSSKILSDLATNEKFLSYLLTRMKKRKTMAYDTNRVYSSELLCVLLQGSDECVVKLGSKEPIDGIDQLLRIIAIYRKRNPDSLEEEELVENSFQALCKLMFNNENQIRFGKIQGIQLMIRLIRERRQTYKLALKLLDFALLDSTYNCQLFVQLYGLKSLFSILMRKGVLTKEGTEQEKQEDENVIGIINSLCINCTGEELLRVINKFVENKHEKLERIVELHKKYTQKSNLYINKMNKKNEIPELDSEEQNYLEKYEAGLSICQLIDCLIVRIYNMNQELSICLLLLLKNKGVNIQDIYNHITDYLEHMSEEGKELKNQVEELMINFLKGAKNSEMFN</sequence>
<keyword evidence="3" id="KW-0677">Repeat</keyword>
<dbReference type="AlphaFoldDB" id="A0A3B0N1B7"/>
<keyword evidence="2" id="KW-0597">Phosphoprotein</keyword>
<dbReference type="InterPro" id="IPR039678">
    <property type="entry name" value="CTNNBL1"/>
</dbReference>
<reference evidence="7" key="1">
    <citation type="submission" date="2018-07" db="EMBL/GenBank/DDBJ databases">
        <authorList>
            <person name="Quirk P.G."/>
            <person name="Krulwich T.A."/>
        </authorList>
    </citation>
    <scope>NUCLEOTIDE SEQUENCE</scope>
    <source>
        <strain evidence="7">Anand</strain>
    </source>
</reference>
<keyword evidence="4" id="KW-0175">Coiled coil</keyword>
<evidence type="ECO:0000256" key="3">
    <source>
        <dbReference type="ARBA" id="ARBA00022737"/>
    </source>
</evidence>
<dbReference type="SMART" id="SM01156">
    <property type="entry name" value="DUF1716"/>
    <property type="match status" value="1"/>
</dbReference>
<gene>
    <name evidence="7" type="ORF">TAT_000175200</name>
    <name evidence="8" type="ORF">TAV_000175400</name>
</gene>
<evidence type="ECO:0000313" key="7">
    <source>
        <dbReference type="EMBL" id="SVP91329.1"/>
    </source>
</evidence>
<dbReference type="InterPro" id="IPR013180">
    <property type="entry name" value="CTNNBL1_N"/>
</dbReference>
<dbReference type="PANTHER" id="PTHR14978:SF0">
    <property type="entry name" value="BETA-CATENIN-LIKE PROTEIN 1"/>
    <property type="match status" value="1"/>
</dbReference>
<evidence type="ECO:0000256" key="1">
    <source>
        <dbReference type="ARBA" id="ARBA00004123"/>
    </source>
</evidence>
<dbReference type="EMBL" id="UIVT01000002">
    <property type="protein sequence ID" value="SVP91329.1"/>
    <property type="molecule type" value="Genomic_DNA"/>
</dbReference>
<dbReference type="EMBL" id="UIVS01000002">
    <property type="protein sequence ID" value="SVP91693.1"/>
    <property type="molecule type" value="Genomic_DNA"/>
</dbReference>
<feature type="domain" description="Beta-catenin-like protein 1 N-terminal" evidence="6">
    <location>
        <begin position="2"/>
        <end position="94"/>
    </location>
</feature>
<evidence type="ECO:0000256" key="5">
    <source>
        <dbReference type="ARBA" id="ARBA00023242"/>
    </source>
</evidence>
<dbReference type="FunFam" id="1.25.10.10:FF:001136">
    <property type="entry name" value="Beta-catenin-like protein 1"/>
    <property type="match status" value="1"/>
</dbReference>
<dbReference type="VEuPathDB" id="PiroplasmaDB:TA13050"/>
<proteinExistence type="predicted"/>
<name>A0A3B0N1B7_THEAN</name>
<comment type="subcellular location">
    <subcellularLocation>
        <location evidence="1">Nucleus</location>
    </subcellularLocation>
</comment>
<dbReference type="GO" id="GO:0010467">
    <property type="term" value="P:gene expression"/>
    <property type="evidence" value="ECO:0007669"/>
    <property type="project" value="UniProtKB-ARBA"/>
</dbReference>
<keyword evidence="5" id="KW-0539">Nucleus</keyword>
<evidence type="ECO:0000313" key="8">
    <source>
        <dbReference type="EMBL" id="SVP91693.1"/>
    </source>
</evidence>
<dbReference type="Pfam" id="PF08216">
    <property type="entry name" value="CTNNBL"/>
    <property type="match status" value="1"/>
</dbReference>
<evidence type="ECO:0000259" key="6">
    <source>
        <dbReference type="SMART" id="SM01156"/>
    </source>
</evidence>
<evidence type="ECO:0000256" key="2">
    <source>
        <dbReference type="ARBA" id="ARBA00022553"/>
    </source>
</evidence>
<dbReference type="PANTHER" id="PTHR14978">
    <property type="entry name" value="BETA-CATENIN-LIKE PROTEIN 1 NUCLEAR ASSOCIATED PROTEIN"/>
    <property type="match status" value="1"/>
</dbReference>
<protein>
    <submittedName>
        <fullName evidence="7">Catenin-beta-like, Arm-motif containing nuclear, putative</fullName>
    </submittedName>
</protein>